<dbReference type="PANTHER" id="PTHR21049:SF0">
    <property type="entry name" value="DOLICHYL-DIPHOSPHOOLIGOSACCHARIDE--PROTEIN GLYCOSYLTRANSFERASE SUBUNIT 1"/>
    <property type="match status" value="1"/>
</dbReference>
<dbReference type="EMBL" id="QEAP01000097">
    <property type="protein sequence ID" value="TPX75063.1"/>
    <property type="molecule type" value="Genomic_DNA"/>
</dbReference>
<evidence type="ECO:0000256" key="9">
    <source>
        <dbReference type="ARBA" id="ARBA00023136"/>
    </source>
</evidence>
<evidence type="ECO:0000256" key="6">
    <source>
        <dbReference type="ARBA" id="ARBA00022729"/>
    </source>
</evidence>
<evidence type="ECO:0000256" key="2">
    <source>
        <dbReference type="ARBA" id="ARBA00004115"/>
    </source>
</evidence>
<dbReference type="AlphaFoldDB" id="A0A507FFR0"/>
<evidence type="ECO:0000256" key="7">
    <source>
        <dbReference type="ARBA" id="ARBA00022824"/>
    </source>
</evidence>
<dbReference type="GO" id="GO:0008250">
    <property type="term" value="C:oligosaccharyltransferase complex"/>
    <property type="evidence" value="ECO:0007669"/>
    <property type="project" value="UniProtKB-UniRule"/>
</dbReference>
<keyword evidence="12" id="KW-1185">Reference proteome</keyword>
<organism evidence="11 12">
    <name type="scientific">Chytriomyces confervae</name>
    <dbReference type="NCBI Taxonomy" id="246404"/>
    <lineage>
        <taxon>Eukaryota</taxon>
        <taxon>Fungi</taxon>
        <taxon>Fungi incertae sedis</taxon>
        <taxon>Chytridiomycota</taxon>
        <taxon>Chytridiomycota incertae sedis</taxon>
        <taxon>Chytridiomycetes</taxon>
        <taxon>Chytridiales</taxon>
        <taxon>Chytriomycetaceae</taxon>
        <taxon>Chytriomyces</taxon>
    </lineage>
</organism>
<proteinExistence type="inferred from homology"/>
<reference evidence="11 12" key="1">
    <citation type="journal article" date="2019" name="Sci. Rep.">
        <title>Comparative genomics of chytrid fungi reveal insights into the obligate biotrophic and pathogenic lifestyle of Synchytrium endobioticum.</title>
        <authorList>
            <person name="van de Vossenberg B.T.L.H."/>
            <person name="Warris S."/>
            <person name="Nguyen H.D.T."/>
            <person name="van Gent-Pelzer M.P.E."/>
            <person name="Joly D.L."/>
            <person name="van de Geest H.C."/>
            <person name="Bonants P.J.M."/>
            <person name="Smith D.S."/>
            <person name="Levesque C.A."/>
            <person name="van der Lee T.A.J."/>
        </authorList>
    </citation>
    <scope>NUCLEOTIDE SEQUENCE [LARGE SCALE GENOMIC DNA]</scope>
    <source>
        <strain evidence="11 12">CBS 675.73</strain>
    </source>
</reference>
<dbReference type="InterPro" id="IPR007676">
    <property type="entry name" value="Ribophorin_I"/>
</dbReference>
<dbReference type="Pfam" id="PF04597">
    <property type="entry name" value="Ribophorin_I"/>
    <property type="match status" value="1"/>
</dbReference>
<keyword evidence="5" id="KW-0812">Transmembrane</keyword>
<dbReference type="OrthoDB" id="310030at2759"/>
<evidence type="ECO:0000256" key="3">
    <source>
        <dbReference type="ARBA" id="ARBA00004922"/>
    </source>
</evidence>
<dbReference type="GO" id="GO:0018279">
    <property type="term" value="P:protein N-linked glycosylation via asparagine"/>
    <property type="evidence" value="ECO:0007669"/>
    <property type="project" value="TreeGrafter"/>
</dbReference>
<evidence type="ECO:0000256" key="10">
    <source>
        <dbReference type="RuleBase" id="RU361143"/>
    </source>
</evidence>
<evidence type="ECO:0000256" key="1">
    <source>
        <dbReference type="ARBA" id="ARBA00002791"/>
    </source>
</evidence>
<dbReference type="GO" id="GO:0016740">
    <property type="term" value="F:transferase activity"/>
    <property type="evidence" value="ECO:0007669"/>
    <property type="project" value="UniProtKB-KW"/>
</dbReference>
<evidence type="ECO:0000256" key="4">
    <source>
        <dbReference type="ARBA" id="ARBA00008905"/>
    </source>
</evidence>
<comment type="subcellular location">
    <subcellularLocation>
        <location evidence="2 10">Endoplasmic reticulum membrane</location>
        <topology evidence="2 10">Single-pass type I membrane protein</topology>
    </subcellularLocation>
</comment>
<comment type="pathway">
    <text evidence="3 10">Protein modification; protein glycosylation.</text>
</comment>
<evidence type="ECO:0000313" key="12">
    <source>
        <dbReference type="Proteomes" id="UP000320333"/>
    </source>
</evidence>
<dbReference type="UniPathway" id="UPA00378"/>
<keyword evidence="7 10" id="KW-0256">Endoplasmic reticulum</keyword>
<gene>
    <name evidence="11" type="primary">STT3</name>
    <name evidence="11" type="ORF">CcCBS67573_g03664</name>
</gene>
<name>A0A507FFR0_9FUNG</name>
<dbReference type="Proteomes" id="UP000320333">
    <property type="component" value="Unassembled WGS sequence"/>
</dbReference>
<keyword evidence="11" id="KW-0808">Transferase</keyword>
<feature type="signal peptide" evidence="10">
    <location>
        <begin position="1"/>
        <end position="18"/>
    </location>
</feature>
<evidence type="ECO:0000256" key="5">
    <source>
        <dbReference type="ARBA" id="ARBA00022692"/>
    </source>
</evidence>
<feature type="chain" id="PRO_5021511201" description="Dolichyl-diphosphooligosaccharide--protein glycosyltransferase subunit 1" evidence="10">
    <location>
        <begin position="19"/>
        <end position="616"/>
    </location>
</feature>
<evidence type="ECO:0000313" key="11">
    <source>
        <dbReference type="EMBL" id="TPX75063.1"/>
    </source>
</evidence>
<comment type="similarity">
    <text evidence="4 10">Belongs to the OST1 family.</text>
</comment>
<evidence type="ECO:0000256" key="8">
    <source>
        <dbReference type="ARBA" id="ARBA00022989"/>
    </source>
</evidence>
<keyword evidence="8" id="KW-1133">Transmembrane helix</keyword>
<dbReference type="STRING" id="246404.A0A507FFR0"/>
<sequence length="616" mass="67746">MRAISLVLVAANALLAHASLVNVNAVRSVDVTGAGIVRSKTSVRVRNDDTDPASEYLVNVPAAVADTVSFVAASVRADKGKSDLAVEKRTPTLYAVSLNPPLVAGESVVLDIATVYTQLVRPLPAVIDQGEEQLLFFSLNAYIHSQYTTEKQKTVVRLPSSSTVGTELKGPEPVSKKGALVTYGPYENIKPLQSEPFSLHYKDTKAILVVKSLSREMELSHWGSNLGVTEYYDLYNKGAALRDKLFSRIDYSMARFTRASSNVVEELRVTLPPKAANLYYRDDIGNVSTSHFRKSATRDSIMDIKPRYPLYGGWRYSWHHTYDVPLNEYLKKDVNTGRYTLQVKFMGSLSNVTIEKSRLRVVLPEGALNVQVALPFKADSQVIEKFYTNLDSIGRPMVIIEKANVADEYAVPIQISYDYPSSELLRKPIIVGSTMLGLLILGMAYARLDLSIVNDGKPNPNDVLQTERTKVTATLVVGRSVYDGVDESFNQFKTQGLDEAGLGVARQAASEKLDRVVVRLKKSADVVRGLGVAGDKELLAFVNGVGEIEALLKERLVKVVSYQDYVVAFLKEIKASPEGKVDDKKKEGLAAKTQVTTNALNEIDGKLSGIFERITV</sequence>
<comment type="subunit">
    <text evidence="10">Component of the oligosaccharyltransferase (OST) complex.</text>
</comment>
<accession>A0A507FFR0</accession>
<comment type="caution">
    <text evidence="11">The sequence shown here is derived from an EMBL/GenBank/DDBJ whole genome shotgun (WGS) entry which is preliminary data.</text>
</comment>
<dbReference type="PANTHER" id="PTHR21049">
    <property type="entry name" value="RIBOPHORIN I"/>
    <property type="match status" value="1"/>
</dbReference>
<keyword evidence="9" id="KW-0472">Membrane</keyword>
<protein>
    <recommendedName>
        <fullName evidence="10">Dolichyl-diphosphooligosaccharide--protein glycosyltransferase subunit 1</fullName>
    </recommendedName>
</protein>
<comment type="function">
    <text evidence="1 10">Subunit of the oligosaccharyl transferase (OST) complex that catalyzes the initial transfer of a defined glycan (Glc(3)Man(9)GlcNAc(2) in eukaryotes) from the lipid carrier dolichol-pyrophosphate to an asparagine residue within an Asn-X-Ser/Thr consensus motif in nascent polypeptide chains, the first step in protein N-glycosylation. N-glycosylation occurs cotranslationally and the complex associates with the Sec61 complex at the channel-forming translocon complex that mediates protein translocation across the endoplasmic reticulum (ER). All subunits are required for a maximal enzyme activity.</text>
</comment>
<keyword evidence="6 10" id="KW-0732">Signal</keyword>